<protein>
    <submittedName>
        <fullName evidence="2">Uncharacterized protein</fullName>
    </submittedName>
</protein>
<sequence>MELGGAGDDDDNNCGVWSEASTRGSGSLGSPPHNTVVPESDEETEDAPSLSPHLCFNTPGGAATSGGQTPPPAPEPPDVEPLGQDPDVPGPKTCGWELLAGGRCFQM</sequence>
<evidence type="ECO:0000256" key="1">
    <source>
        <dbReference type="SAM" id="MobiDB-lite"/>
    </source>
</evidence>
<dbReference type="EMBL" id="AKHW03004915">
    <property type="protein sequence ID" value="KYO28470.1"/>
    <property type="molecule type" value="Genomic_DNA"/>
</dbReference>
<comment type="caution">
    <text evidence="2">The sequence shown here is derived from an EMBL/GenBank/DDBJ whole genome shotgun (WGS) entry which is preliminary data.</text>
</comment>
<evidence type="ECO:0000313" key="2">
    <source>
        <dbReference type="EMBL" id="KYO28470.1"/>
    </source>
</evidence>
<feature type="region of interest" description="Disordered" evidence="1">
    <location>
        <begin position="1"/>
        <end position="92"/>
    </location>
</feature>
<proteinExistence type="predicted"/>
<name>A0A151MVC1_ALLMI</name>
<evidence type="ECO:0000313" key="3">
    <source>
        <dbReference type="Proteomes" id="UP000050525"/>
    </source>
</evidence>
<reference evidence="2 3" key="1">
    <citation type="journal article" date="2012" name="Genome Biol.">
        <title>Sequencing three crocodilian genomes to illuminate the evolution of archosaurs and amniotes.</title>
        <authorList>
            <person name="St John J.A."/>
            <person name="Braun E.L."/>
            <person name="Isberg S.R."/>
            <person name="Miles L.G."/>
            <person name="Chong A.Y."/>
            <person name="Gongora J."/>
            <person name="Dalzell P."/>
            <person name="Moran C."/>
            <person name="Bed'hom B."/>
            <person name="Abzhanov A."/>
            <person name="Burgess S.C."/>
            <person name="Cooksey A.M."/>
            <person name="Castoe T.A."/>
            <person name="Crawford N.G."/>
            <person name="Densmore L.D."/>
            <person name="Drew J.C."/>
            <person name="Edwards S.V."/>
            <person name="Faircloth B.C."/>
            <person name="Fujita M.K."/>
            <person name="Greenwold M.J."/>
            <person name="Hoffmann F.G."/>
            <person name="Howard J.M."/>
            <person name="Iguchi T."/>
            <person name="Janes D.E."/>
            <person name="Khan S.Y."/>
            <person name="Kohno S."/>
            <person name="de Koning A.J."/>
            <person name="Lance S.L."/>
            <person name="McCarthy F.M."/>
            <person name="McCormack J.E."/>
            <person name="Merchant M.E."/>
            <person name="Peterson D.G."/>
            <person name="Pollock D.D."/>
            <person name="Pourmand N."/>
            <person name="Raney B.J."/>
            <person name="Roessler K.A."/>
            <person name="Sanford J.R."/>
            <person name="Sawyer R.H."/>
            <person name="Schmidt C.J."/>
            <person name="Triplett E.W."/>
            <person name="Tuberville T.D."/>
            <person name="Venegas-Anaya M."/>
            <person name="Howard J.T."/>
            <person name="Jarvis E.D."/>
            <person name="Guillette L.J.Jr."/>
            <person name="Glenn T.C."/>
            <person name="Green R.E."/>
            <person name="Ray D.A."/>
        </authorList>
    </citation>
    <scope>NUCLEOTIDE SEQUENCE [LARGE SCALE GENOMIC DNA]</scope>
    <source>
        <strain evidence="2">KSC_2009_1</strain>
    </source>
</reference>
<dbReference type="AlphaFoldDB" id="A0A151MVC1"/>
<dbReference type="Proteomes" id="UP000050525">
    <property type="component" value="Unassembled WGS sequence"/>
</dbReference>
<organism evidence="2 3">
    <name type="scientific">Alligator mississippiensis</name>
    <name type="common">American alligator</name>
    <dbReference type="NCBI Taxonomy" id="8496"/>
    <lineage>
        <taxon>Eukaryota</taxon>
        <taxon>Metazoa</taxon>
        <taxon>Chordata</taxon>
        <taxon>Craniata</taxon>
        <taxon>Vertebrata</taxon>
        <taxon>Euteleostomi</taxon>
        <taxon>Archelosauria</taxon>
        <taxon>Archosauria</taxon>
        <taxon>Crocodylia</taxon>
        <taxon>Alligatoridae</taxon>
        <taxon>Alligatorinae</taxon>
        <taxon>Alligator</taxon>
    </lineage>
</organism>
<accession>A0A151MVC1</accession>
<keyword evidence="3" id="KW-1185">Reference proteome</keyword>
<gene>
    <name evidence="2" type="ORF">Y1Q_0017733</name>
</gene>